<keyword evidence="1" id="KW-1133">Transmembrane helix</keyword>
<dbReference type="EMBL" id="AXCN02002175">
    <property type="status" value="NOT_ANNOTATED_CDS"/>
    <property type="molecule type" value="Genomic_DNA"/>
</dbReference>
<dbReference type="SUPFAM" id="SSF52540">
    <property type="entry name" value="P-loop containing nucleoside triphosphate hydrolases"/>
    <property type="match status" value="1"/>
</dbReference>
<reference evidence="2" key="2">
    <citation type="submission" date="2020-05" db="UniProtKB">
        <authorList>
            <consortium name="EnsemblMetazoa"/>
        </authorList>
    </citation>
    <scope>IDENTIFICATION</scope>
    <source>
        <strain evidence="2">FAR1</strain>
    </source>
</reference>
<dbReference type="Proteomes" id="UP000075886">
    <property type="component" value="Unassembled WGS sequence"/>
</dbReference>
<dbReference type="InterPro" id="IPR027417">
    <property type="entry name" value="P-loop_NTPase"/>
</dbReference>
<evidence type="ECO:0000256" key="1">
    <source>
        <dbReference type="SAM" id="Phobius"/>
    </source>
</evidence>
<dbReference type="EnsemblMetazoa" id="AFAF001024-RA">
    <property type="protein sequence ID" value="AFAF001024-PA"/>
    <property type="gene ID" value="AFAF001024"/>
</dbReference>
<keyword evidence="1" id="KW-0472">Membrane</keyword>
<protein>
    <recommendedName>
        <fullName evidence="4">AAA+ ATPase domain-containing protein</fullName>
    </recommendedName>
</protein>
<feature type="transmembrane region" description="Helical" evidence="1">
    <location>
        <begin position="21"/>
        <end position="38"/>
    </location>
</feature>
<reference evidence="3" key="1">
    <citation type="submission" date="2014-01" db="EMBL/GenBank/DDBJ databases">
        <title>The Genome Sequence of Anopheles farauti FAR1 (V2).</title>
        <authorList>
            <consortium name="The Broad Institute Genomics Platform"/>
            <person name="Neafsey D.E."/>
            <person name="Besansky N."/>
            <person name="Howell P."/>
            <person name="Walton C."/>
            <person name="Young S.K."/>
            <person name="Zeng Q."/>
            <person name="Gargeya S."/>
            <person name="Fitzgerald M."/>
            <person name="Haas B."/>
            <person name="Abouelleil A."/>
            <person name="Allen A.W."/>
            <person name="Alvarado L."/>
            <person name="Arachchi H.M."/>
            <person name="Berlin A.M."/>
            <person name="Chapman S.B."/>
            <person name="Gainer-Dewar J."/>
            <person name="Goldberg J."/>
            <person name="Griggs A."/>
            <person name="Gujja S."/>
            <person name="Hansen M."/>
            <person name="Howarth C."/>
            <person name="Imamovic A."/>
            <person name="Ireland A."/>
            <person name="Larimer J."/>
            <person name="McCowan C."/>
            <person name="Murphy C."/>
            <person name="Pearson M."/>
            <person name="Poon T.W."/>
            <person name="Priest M."/>
            <person name="Roberts A."/>
            <person name="Saif S."/>
            <person name="Shea T."/>
            <person name="Sisk P."/>
            <person name="Sykes S."/>
            <person name="Wortman J."/>
            <person name="Nusbaum C."/>
            <person name="Birren B."/>
        </authorList>
    </citation>
    <scope>NUCLEOTIDE SEQUENCE [LARGE SCALE GENOMIC DNA]</scope>
    <source>
        <strain evidence="3">FAR1</strain>
    </source>
</reference>
<keyword evidence="3" id="KW-1185">Reference proteome</keyword>
<sequence>MRKLNVAGIDQQNRTGCTWTLAKLLLYVLGGASAYFFAQNFTELRQELSRHYQKAFERLSHETRTLCSTASRANYTPLVHALATNIVGQQRAHAELEQWLLEAPRNHHHFSCALLVGGTGVGKSLTAATITKHYPWPENVFIVGGKEHASNARKRYDAFKVTLFNLRQGTFIRGRCTHHLVVMDHLTVGDMQLVARVSDRLRAVSDKHKIFLHVLFVFRGISGHTFHPDAVKKVIPEARLIEFSSLTTADVSDCVRREASTLGIDAGARLNGASIVELVTEQIDAARVGCKPVRAKLSMYTTLQFDAVHNQT</sequence>
<name>A0A182Q163_9DIPT</name>
<evidence type="ECO:0008006" key="4">
    <source>
        <dbReference type="Google" id="ProtNLM"/>
    </source>
</evidence>
<keyword evidence="1" id="KW-0812">Transmembrane</keyword>
<proteinExistence type="predicted"/>
<accession>A0A182Q163</accession>
<organism evidence="2 3">
    <name type="scientific">Anopheles farauti</name>
    <dbReference type="NCBI Taxonomy" id="69004"/>
    <lineage>
        <taxon>Eukaryota</taxon>
        <taxon>Metazoa</taxon>
        <taxon>Ecdysozoa</taxon>
        <taxon>Arthropoda</taxon>
        <taxon>Hexapoda</taxon>
        <taxon>Insecta</taxon>
        <taxon>Pterygota</taxon>
        <taxon>Neoptera</taxon>
        <taxon>Endopterygota</taxon>
        <taxon>Diptera</taxon>
        <taxon>Nematocera</taxon>
        <taxon>Culicoidea</taxon>
        <taxon>Culicidae</taxon>
        <taxon>Anophelinae</taxon>
        <taxon>Anopheles</taxon>
    </lineage>
</organism>
<evidence type="ECO:0000313" key="3">
    <source>
        <dbReference type="Proteomes" id="UP000075886"/>
    </source>
</evidence>
<evidence type="ECO:0000313" key="2">
    <source>
        <dbReference type="EnsemblMetazoa" id="AFAF001024-PA"/>
    </source>
</evidence>
<dbReference type="AlphaFoldDB" id="A0A182Q163"/>
<dbReference type="VEuPathDB" id="VectorBase:AFAF001024"/>
<dbReference type="Gene3D" id="3.40.50.300">
    <property type="entry name" value="P-loop containing nucleotide triphosphate hydrolases"/>
    <property type="match status" value="1"/>
</dbReference>